<feature type="domain" description="Acyclic terpene utilisation N-terminal" evidence="1">
    <location>
        <begin position="19"/>
        <end position="456"/>
    </location>
</feature>
<protein>
    <recommendedName>
        <fullName evidence="1">Acyclic terpene utilisation N-terminal domain-containing protein</fullName>
    </recommendedName>
</protein>
<dbReference type="PANTHER" id="PTHR47472">
    <property type="entry name" value="PROPIONYL-COA CARBOXYLASE"/>
    <property type="match status" value="1"/>
</dbReference>
<proteinExistence type="predicted"/>
<sequence>MRSPDDGTYMTAKQPERRVRIGAGAGYSGDRIEPAVELAEHGQLDYLVFECLAERTIAIAQQARRNDPALGYDPLLDARMQAVLPVAAAKRVRIVSNMGAANPRAAARRTAQIAQSLGIAGLKVAAVEGDDVLDVVLRGAFRFEESGDDVAAYRDRIVSANAYLGAAPIVDALAAGADVVLTGRVADPSLFAAPLIHAFGWRMDDWNTLGAATVVGHLLECAGQVTGGYFADPGYKDVPNLARLGFPIGEVAADGSVVITKVPHAGGRVSAATCKEQLLYEIHDPARYLQPDVVADFTRVTVAEEAADRVRVTGGRGTARPDTLKVSVAYVDGWIGEGQISYGGPGALARARLALDIVRERLALTGVAASELRFDLIGVDALYGDATPAVRGEPSEVRVRVAGRAANAAEAARIGNEVETLYTNGPAGGGGAFKSTREVIAVQSVLLPRAAVTPSFSFVEA</sequence>
<organism evidence="2 3">
    <name type="scientific">Burkholderia orbicola (strain MC0-3)</name>
    <dbReference type="NCBI Taxonomy" id="406425"/>
    <lineage>
        <taxon>Bacteria</taxon>
        <taxon>Pseudomonadati</taxon>
        <taxon>Pseudomonadota</taxon>
        <taxon>Betaproteobacteria</taxon>
        <taxon>Burkholderiales</taxon>
        <taxon>Burkholderiaceae</taxon>
        <taxon>Burkholderia</taxon>
        <taxon>Burkholderia cepacia complex</taxon>
        <taxon>Burkholderia orbicola</taxon>
    </lineage>
</organism>
<gene>
    <name evidence="2" type="ordered locus">Bcenmc03_1346</name>
</gene>
<dbReference type="KEGG" id="bcm:Bcenmc03_1346"/>
<dbReference type="EMBL" id="CP000958">
    <property type="protein sequence ID" value="ACA90521.1"/>
    <property type="molecule type" value="Genomic_DNA"/>
</dbReference>
<dbReference type="Proteomes" id="UP000002169">
    <property type="component" value="Chromosome 1"/>
</dbReference>
<name>B1JZM8_BURO0</name>
<dbReference type="AlphaFoldDB" id="B1JZM8"/>
<evidence type="ECO:0000313" key="3">
    <source>
        <dbReference type="Proteomes" id="UP000002169"/>
    </source>
</evidence>
<evidence type="ECO:0000313" key="2">
    <source>
        <dbReference type="EMBL" id="ACA90521.1"/>
    </source>
</evidence>
<reference evidence="3" key="1">
    <citation type="submission" date="2008-02" db="EMBL/GenBank/DDBJ databases">
        <title>Complete sequence of chromosome 1 of Burkholderia cenocepacia MC0-3.</title>
        <authorList>
            <person name="Copeland A."/>
            <person name="Lucas S."/>
            <person name="Lapidus A."/>
            <person name="Barry K."/>
            <person name="Bruce D."/>
            <person name="Goodwin L."/>
            <person name="Glavina del Rio T."/>
            <person name="Dalin E."/>
            <person name="Tice H."/>
            <person name="Pitluck S."/>
            <person name="Chain P."/>
            <person name="Malfatti S."/>
            <person name="Shin M."/>
            <person name="Vergez L."/>
            <person name="Schmutz J."/>
            <person name="Larimer F."/>
            <person name="Land M."/>
            <person name="Hauser L."/>
            <person name="Kyrpides N."/>
            <person name="Mikhailova N."/>
            <person name="Tiedje J."/>
            <person name="Richardson P."/>
        </authorList>
    </citation>
    <scope>NUCLEOTIDE SEQUENCE [LARGE SCALE GENOMIC DNA]</scope>
    <source>
        <strain evidence="3">MC0-3</strain>
    </source>
</reference>
<dbReference type="HOGENOM" id="CLU_012617_1_1_4"/>
<accession>B1JZM8</accession>
<dbReference type="PANTHER" id="PTHR47472:SF1">
    <property type="entry name" value="DUF1446-DOMAIN-CONTAINING PROTEIN"/>
    <property type="match status" value="1"/>
</dbReference>
<evidence type="ECO:0000259" key="1">
    <source>
        <dbReference type="Pfam" id="PF07287"/>
    </source>
</evidence>
<dbReference type="InterPro" id="IPR010839">
    <property type="entry name" value="AtuA_N"/>
</dbReference>
<dbReference type="Pfam" id="PF07287">
    <property type="entry name" value="AtuA"/>
    <property type="match status" value="1"/>
</dbReference>